<dbReference type="GO" id="GO:0055085">
    <property type="term" value="P:transmembrane transport"/>
    <property type="evidence" value="ECO:0007669"/>
    <property type="project" value="InterPro"/>
</dbReference>
<feature type="transmembrane region" description="Helical" evidence="7">
    <location>
        <begin position="78"/>
        <end position="102"/>
    </location>
</feature>
<evidence type="ECO:0000256" key="2">
    <source>
        <dbReference type="ARBA" id="ARBA00022448"/>
    </source>
</evidence>
<evidence type="ECO:0000313" key="10">
    <source>
        <dbReference type="Proteomes" id="UP000280395"/>
    </source>
</evidence>
<keyword evidence="3" id="KW-1003">Cell membrane</keyword>
<reference evidence="9 10" key="1">
    <citation type="submission" date="2018-08" db="EMBL/GenBank/DDBJ databases">
        <title>Recombination of ecologically and evolutionarily significant loci maintains genetic cohesion in the Pseudomonas syringae species complex.</title>
        <authorList>
            <person name="Dillon M."/>
            <person name="Thakur S."/>
            <person name="Almeida R.N.D."/>
            <person name="Weir B.S."/>
            <person name="Guttman D.S."/>
        </authorList>
    </citation>
    <scope>NUCLEOTIDE SEQUENCE [LARGE SCALE GENOMIC DNA]</scope>
    <source>
        <strain evidence="9 10">ICMP 14479</strain>
    </source>
</reference>
<dbReference type="InterPro" id="IPR000515">
    <property type="entry name" value="MetI-like"/>
</dbReference>
<gene>
    <name evidence="9" type="ORF">ALP29_04290</name>
</gene>
<evidence type="ECO:0000256" key="6">
    <source>
        <dbReference type="ARBA" id="ARBA00023136"/>
    </source>
</evidence>
<dbReference type="PANTHER" id="PTHR43386:SF1">
    <property type="entry name" value="D,D-DIPEPTIDE TRANSPORT SYSTEM PERMEASE PROTEIN DDPC-RELATED"/>
    <property type="match status" value="1"/>
</dbReference>
<name>A0A3M5TW83_PSESX</name>
<accession>A0A3M5TW83</accession>
<dbReference type="CDD" id="cd06261">
    <property type="entry name" value="TM_PBP2"/>
    <property type="match status" value="1"/>
</dbReference>
<feature type="domain" description="ABC transmembrane type-1" evidence="8">
    <location>
        <begin position="74"/>
        <end position="262"/>
    </location>
</feature>
<evidence type="ECO:0000256" key="1">
    <source>
        <dbReference type="ARBA" id="ARBA00004651"/>
    </source>
</evidence>
<dbReference type="PROSITE" id="PS50928">
    <property type="entry name" value="ABC_TM1"/>
    <property type="match status" value="1"/>
</dbReference>
<dbReference type="InterPro" id="IPR050366">
    <property type="entry name" value="BP-dependent_transpt_permease"/>
</dbReference>
<keyword evidence="4 7" id="KW-0812">Transmembrane</keyword>
<evidence type="ECO:0000256" key="4">
    <source>
        <dbReference type="ARBA" id="ARBA00022692"/>
    </source>
</evidence>
<evidence type="ECO:0000259" key="8">
    <source>
        <dbReference type="PROSITE" id="PS50928"/>
    </source>
</evidence>
<dbReference type="Pfam" id="PF00528">
    <property type="entry name" value="BPD_transp_1"/>
    <property type="match status" value="1"/>
</dbReference>
<dbReference type="PANTHER" id="PTHR43386">
    <property type="entry name" value="OLIGOPEPTIDE TRANSPORT SYSTEM PERMEASE PROTEIN APPC"/>
    <property type="match status" value="1"/>
</dbReference>
<dbReference type="EMBL" id="RBUA01001705">
    <property type="protein sequence ID" value="RMU37872.1"/>
    <property type="molecule type" value="Genomic_DNA"/>
</dbReference>
<dbReference type="InterPro" id="IPR025966">
    <property type="entry name" value="OppC_N"/>
</dbReference>
<dbReference type="AlphaFoldDB" id="A0A3M5TW83"/>
<dbReference type="GO" id="GO:0005886">
    <property type="term" value="C:plasma membrane"/>
    <property type="evidence" value="ECO:0007669"/>
    <property type="project" value="UniProtKB-SubCell"/>
</dbReference>
<comment type="caution">
    <text evidence="9">The sequence shown here is derived from an EMBL/GenBank/DDBJ whole genome shotgun (WGS) entry which is preliminary data.</text>
</comment>
<evidence type="ECO:0000313" key="9">
    <source>
        <dbReference type="EMBL" id="RMU37872.1"/>
    </source>
</evidence>
<proteinExistence type="inferred from homology"/>
<comment type="similarity">
    <text evidence="7">Belongs to the binding-protein-dependent transport system permease family.</text>
</comment>
<evidence type="ECO:0000256" key="3">
    <source>
        <dbReference type="ARBA" id="ARBA00022475"/>
    </source>
</evidence>
<dbReference type="Proteomes" id="UP000280395">
    <property type="component" value="Unassembled WGS sequence"/>
</dbReference>
<comment type="subcellular location">
    <subcellularLocation>
        <location evidence="1 7">Cell membrane</location>
        <topology evidence="1 7">Multi-pass membrane protein</topology>
    </subcellularLocation>
</comment>
<dbReference type="InterPro" id="IPR035906">
    <property type="entry name" value="MetI-like_sf"/>
</dbReference>
<evidence type="ECO:0000256" key="7">
    <source>
        <dbReference type="RuleBase" id="RU363032"/>
    </source>
</evidence>
<keyword evidence="6 7" id="KW-0472">Membrane</keyword>
<feature type="transmembrane region" description="Helical" evidence="7">
    <location>
        <begin position="192"/>
        <end position="219"/>
    </location>
</feature>
<dbReference type="Gene3D" id="1.10.3720.10">
    <property type="entry name" value="MetI-like"/>
    <property type="match status" value="1"/>
</dbReference>
<keyword evidence="2 7" id="KW-0813">Transport</keyword>
<organism evidence="9 10">
    <name type="scientific">Pseudomonas syringae pv. avii</name>
    <dbReference type="NCBI Taxonomy" id="663959"/>
    <lineage>
        <taxon>Bacteria</taxon>
        <taxon>Pseudomonadati</taxon>
        <taxon>Pseudomonadota</taxon>
        <taxon>Gammaproteobacteria</taxon>
        <taxon>Pseudomonadales</taxon>
        <taxon>Pseudomonadaceae</taxon>
        <taxon>Pseudomonas</taxon>
        <taxon>Pseudomonas syringae</taxon>
    </lineage>
</organism>
<keyword evidence="5 7" id="KW-1133">Transmembrane helix</keyword>
<protein>
    <recommendedName>
        <fullName evidence="8">ABC transmembrane type-1 domain-containing protein</fullName>
    </recommendedName>
</protein>
<sequence>MAVLTRFIHQPSALAGAVFLLVLAALAAAAPWLTSSSPWEMNTQPMLPPFHDSAHWLGSDMLGRDLGSGLLYGARVSLAVGVLTSLATLLVGLLVGAVAGYFGGWLDGALMRIAEFFQIIPQLVLAVILVAVLEPSLGSIVLAISLVAWPGVARLVRSEFLTLRQREFVQAARVLGQSPLGIIRQQILPNALAPLLVTMTFVMATAILTEAALAFLGLSDPEAMSWGYMINASRGLLRDAWWMSFLPGLAIVLCVLAVNRVGEGLRVAFEPGRSL</sequence>
<evidence type="ECO:0000256" key="5">
    <source>
        <dbReference type="ARBA" id="ARBA00022989"/>
    </source>
</evidence>
<dbReference type="RefSeq" id="WP_122301746.1">
    <property type="nucleotide sequence ID" value="NZ_RBUA01001705.1"/>
</dbReference>
<feature type="transmembrane region" description="Helical" evidence="7">
    <location>
        <begin position="239"/>
        <end position="258"/>
    </location>
</feature>
<dbReference type="Pfam" id="PF12911">
    <property type="entry name" value="OppC_N"/>
    <property type="match status" value="1"/>
</dbReference>
<dbReference type="SUPFAM" id="SSF161098">
    <property type="entry name" value="MetI-like"/>
    <property type="match status" value="1"/>
</dbReference>